<feature type="compositionally biased region" description="Polar residues" evidence="1">
    <location>
        <begin position="21"/>
        <end position="38"/>
    </location>
</feature>
<keyword evidence="2" id="KW-1185">Reference proteome</keyword>
<protein>
    <submittedName>
        <fullName evidence="3">Uncharacterized protein</fullName>
    </submittedName>
</protein>
<dbReference type="AlphaFoldDB" id="A0A915CXN3"/>
<reference evidence="3" key="1">
    <citation type="submission" date="2022-11" db="UniProtKB">
        <authorList>
            <consortium name="WormBaseParasite"/>
        </authorList>
    </citation>
    <scope>IDENTIFICATION</scope>
</reference>
<dbReference type="WBParaSite" id="jg13760">
    <property type="protein sequence ID" value="jg13760"/>
    <property type="gene ID" value="jg13760"/>
</dbReference>
<evidence type="ECO:0000256" key="1">
    <source>
        <dbReference type="SAM" id="MobiDB-lite"/>
    </source>
</evidence>
<feature type="region of interest" description="Disordered" evidence="1">
    <location>
        <begin position="19"/>
        <end position="38"/>
    </location>
</feature>
<feature type="region of interest" description="Disordered" evidence="1">
    <location>
        <begin position="92"/>
        <end position="161"/>
    </location>
</feature>
<feature type="compositionally biased region" description="Polar residues" evidence="1">
    <location>
        <begin position="149"/>
        <end position="161"/>
    </location>
</feature>
<organism evidence="2 3">
    <name type="scientific">Ditylenchus dipsaci</name>
    <dbReference type="NCBI Taxonomy" id="166011"/>
    <lineage>
        <taxon>Eukaryota</taxon>
        <taxon>Metazoa</taxon>
        <taxon>Ecdysozoa</taxon>
        <taxon>Nematoda</taxon>
        <taxon>Chromadorea</taxon>
        <taxon>Rhabditida</taxon>
        <taxon>Tylenchina</taxon>
        <taxon>Tylenchomorpha</taxon>
        <taxon>Sphaerularioidea</taxon>
        <taxon>Anguinidae</taxon>
        <taxon>Anguininae</taxon>
        <taxon>Ditylenchus</taxon>
    </lineage>
</organism>
<accession>A0A915CXN3</accession>
<sequence length="161" mass="17147">MAGSGNLAAGGLAARSLTSGTSGIMSHSPGQQTSGHEHQQSMNVLNMLAQHHHQQQEHSMGAGLLAPELESAPNLLAATEMHYTETFKRAQGAAAYNKKNSSPRPLANAGQSSAVTMSSAEAQRQRKSGVYMLSMDSKEEDAQKRKLLGNQSTINQYPQQS</sequence>
<evidence type="ECO:0000313" key="2">
    <source>
        <dbReference type="Proteomes" id="UP000887574"/>
    </source>
</evidence>
<feature type="compositionally biased region" description="Polar residues" evidence="1">
    <location>
        <begin position="98"/>
        <end position="122"/>
    </location>
</feature>
<dbReference type="Proteomes" id="UP000887574">
    <property type="component" value="Unplaced"/>
</dbReference>
<name>A0A915CXN3_9BILA</name>
<proteinExistence type="predicted"/>
<evidence type="ECO:0000313" key="3">
    <source>
        <dbReference type="WBParaSite" id="jg13760"/>
    </source>
</evidence>